<dbReference type="InterPro" id="IPR054399">
    <property type="entry name" value="Fervidolysin-like_N_prodom"/>
</dbReference>
<dbReference type="HOGENOM" id="CLU_011263_15_6_11"/>
<dbReference type="PANTHER" id="PTHR43399:SF4">
    <property type="entry name" value="CELL WALL-ASSOCIATED PROTEASE"/>
    <property type="match status" value="1"/>
</dbReference>
<dbReference type="CDD" id="cd07473">
    <property type="entry name" value="Peptidases_S8_Subtilisin_like"/>
    <property type="match status" value="1"/>
</dbReference>
<name>A0A023X259_RUBRA</name>
<feature type="signal peptide" evidence="9">
    <location>
        <begin position="1"/>
        <end position="26"/>
    </location>
</feature>
<dbReference type="GO" id="GO:0004252">
    <property type="term" value="F:serine-type endopeptidase activity"/>
    <property type="evidence" value="ECO:0007669"/>
    <property type="project" value="UniProtKB-UniRule"/>
</dbReference>
<evidence type="ECO:0000256" key="6">
    <source>
        <dbReference type="PROSITE-ProRule" id="PRU01240"/>
    </source>
</evidence>
<dbReference type="EMBL" id="CP007514">
    <property type="protein sequence ID" value="AHY46542.1"/>
    <property type="molecule type" value="Genomic_DNA"/>
</dbReference>
<dbReference type="eggNOG" id="COG1404">
    <property type="taxonomic scope" value="Bacteria"/>
</dbReference>
<dbReference type="PANTHER" id="PTHR43399">
    <property type="entry name" value="SUBTILISIN-RELATED"/>
    <property type="match status" value="1"/>
</dbReference>
<dbReference type="PROSITE" id="PS00138">
    <property type="entry name" value="SUBTILASE_SER"/>
    <property type="match status" value="1"/>
</dbReference>
<dbReference type="Pfam" id="PF00082">
    <property type="entry name" value="Peptidase_S8"/>
    <property type="match status" value="1"/>
</dbReference>
<evidence type="ECO:0000256" key="9">
    <source>
        <dbReference type="SAM" id="SignalP"/>
    </source>
</evidence>
<reference evidence="12 14" key="1">
    <citation type="submission" date="2014-03" db="EMBL/GenBank/DDBJ databases">
        <title>Complete genome sequence of the Radio-Resistant Rubrobacter radiotolerans RSPS-4.</title>
        <authorList>
            <person name="Egas C.C."/>
            <person name="Barroso C.C."/>
            <person name="Froufe H.J.C."/>
            <person name="Pacheco J.J."/>
            <person name="Albuquerque L.L."/>
            <person name="da Costa M.M.S."/>
        </authorList>
    </citation>
    <scope>NUCLEOTIDE SEQUENCE [LARGE SCALE GENOMIC DNA]</scope>
    <source>
        <strain evidence="12 14">RSPS-4</strain>
    </source>
</reference>
<dbReference type="InterPro" id="IPR051048">
    <property type="entry name" value="Peptidase_S8/S53_subtilisin"/>
</dbReference>
<evidence type="ECO:0000256" key="1">
    <source>
        <dbReference type="ARBA" id="ARBA00011073"/>
    </source>
</evidence>
<evidence type="ECO:0000256" key="2">
    <source>
        <dbReference type="ARBA" id="ARBA00022670"/>
    </source>
</evidence>
<accession>A0A023X259</accession>
<dbReference type="InterPro" id="IPR013783">
    <property type="entry name" value="Ig-like_fold"/>
</dbReference>
<keyword evidence="14" id="KW-1185">Reference proteome</keyword>
<dbReference type="PATRIC" id="fig|42256.3.peg.1275"/>
<evidence type="ECO:0000313" key="12">
    <source>
        <dbReference type="EMBL" id="AHY46542.1"/>
    </source>
</evidence>
<keyword evidence="3 6" id="KW-0378">Hydrolase</keyword>
<dbReference type="InterPro" id="IPR023828">
    <property type="entry name" value="Peptidase_S8_Ser-AS"/>
</dbReference>
<dbReference type="SUPFAM" id="SSF52743">
    <property type="entry name" value="Subtilisin-like"/>
    <property type="match status" value="1"/>
</dbReference>
<dbReference type="InterPro" id="IPR036852">
    <property type="entry name" value="Peptidase_S8/S53_dom_sf"/>
</dbReference>
<feature type="active site" description="Charge relay system" evidence="5 6">
    <location>
        <position position="222"/>
    </location>
</feature>
<dbReference type="GO" id="GO:0006508">
    <property type="term" value="P:proteolysis"/>
    <property type="evidence" value="ECO:0007669"/>
    <property type="project" value="UniProtKB-KW"/>
</dbReference>
<dbReference type="Pfam" id="PF22148">
    <property type="entry name" value="Fervidolysin_NPro-like"/>
    <property type="match status" value="1"/>
</dbReference>
<dbReference type="PROSITE" id="PS51892">
    <property type="entry name" value="SUBTILASE"/>
    <property type="match status" value="1"/>
</dbReference>
<sequence>MRWRAGGFVAGLVFVALAGFSGTGFAQDAGTGGSSAPAFELGEVIVALEGEGTTAGLREVNGDLGARVEEVAPESGARLVDLPRGVGVAEAVEEYRDAPGVAYAEPNYLYRPVQSPTTPSDPDFRALWGLHNTGQTGGTADADVDAPEAWEKLGESSPVVVAVIDSGVDVSHPDLAANVWRNPGETPNNGRDDDGNGYVDDVNGWDFANGDASVYDGTQDDHGTHVAGTIAAAHDNGTGVAGLGRNVKVMPLKFIDGEFGSAFDAARAIDYAVAQGVPVSNNSWGGPKESRYVKEAIDRARAKGHLLVAAAGNSGLDNDSSTERSYPASSASENIVSVAATNSRDELAWFSNYGATGVDLGAPGVGILSTTAGGGYGGKSGTSMATPHVAGAAALLLGKDPNLGYSEVKSLLLSGVDPSPSLAGKTVTGGRLNAANSLAALPETAQTSAPEPPPPDTTAPSVTNLRPAPASSIKNRRPEVSAVVKDSGKPVGKARISLYFDGRKVGFVYDATRGRLSFKPRGELAFGRHTVRVVAQDASGNRTDRRWGFRIVR</sequence>
<feature type="active site" description="Charge relay system" evidence="5 6">
    <location>
        <position position="383"/>
    </location>
</feature>
<dbReference type="KEGG" id="rrd:RradSPS_1259"/>
<feature type="domain" description="Peptidase S8/S53" evidence="10">
    <location>
        <begin position="159"/>
        <end position="414"/>
    </location>
</feature>
<evidence type="ECO:0000256" key="7">
    <source>
        <dbReference type="RuleBase" id="RU003355"/>
    </source>
</evidence>
<keyword evidence="9" id="KW-0732">Signal</keyword>
<dbReference type="PROSITE" id="PS00137">
    <property type="entry name" value="SUBTILASE_HIS"/>
    <property type="match status" value="1"/>
</dbReference>
<dbReference type="InterPro" id="IPR034204">
    <property type="entry name" value="PfSUB1-like_cat_dom"/>
</dbReference>
<dbReference type="RefSeq" id="WP_051589459.1">
    <property type="nucleotide sequence ID" value="NZ_CP007514.1"/>
</dbReference>
<evidence type="ECO:0000313" key="13">
    <source>
        <dbReference type="EMBL" id="MDX5893950.1"/>
    </source>
</evidence>
<feature type="region of interest" description="Disordered" evidence="8">
    <location>
        <begin position="443"/>
        <end position="482"/>
    </location>
</feature>
<dbReference type="Gene3D" id="3.40.50.200">
    <property type="entry name" value="Peptidase S8/S53 domain"/>
    <property type="match status" value="1"/>
</dbReference>
<evidence type="ECO:0000256" key="3">
    <source>
        <dbReference type="ARBA" id="ARBA00022801"/>
    </source>
</evidence>
<dbReference type="STRING" id="42256.RradSPS_1259"/>
<evidence type="ECO:0000256" key="4">
    <source>
        <dbReference type="ARBA" id="ARBA00022825"/>
    </source>
</evidence>
<keyword evidence="4 6" id="KW-0720">Serine protease</keyword>
<evidence type="ECO:0000256" key="8">
    <source>
        <dbReference type="SAM" id="MobiDB-lite"/>
    </source>
</evidence>
<dbReference type="AlphaFoldDB" id="A0A023X259"/>
<dbReference type="Gene3D" id="2.60.40.10">
    <property type="entry name" value="Immunoglobulins"/>
    <property type="match status" value="1"/>
</dbReference>
<gene>
    <name evidence="12" type="ORF">RradSPS_1259</name>
    <name evidence="13" type="ORF">SIL72_07875</name>
</gene>
<dbReference type="EC" id="3.4.-.-" evidence="13"/>
<comment type="similarity">
    <text evidence="1 6 7">Belongs to the peptidase S8 family.</text>
</comment>
<dbReference type="InterPro" id="IPR000209">
    <property type="entry name" value="Peptidase_S8/S53_dom"/>
</dbReference>
<dbReference type="GO" id="GO:0005975">
    <property type="term" value="P:carbohydrate metabolic process"/>
    <property type="evidence" value="ECO:0007669"/>
    <property type="project" value="UniProtKB-ARBA"/>
</dbReference>
<organism evidence="12 14">
    <name type="scientific">Rubrobacter radiotolerans</name>
    <name type="common">Arthrobacter radiotolerans</name>
    <dbReference type="NCBI Taxonomy" id="42256"/>
    <lineage>
        <taxon>Bacteria</taxon>
        <taxon>Bacillati</taxon>
        <taxon>Actinomycetota</taxon>
        <taxon>Rubrobacteria</taxon>
        <taxon>Rubrobacterales</taxon>
        <taxon>Rubrobacteraceae</taxon>
        <taxon>Rubrobacter</taxon>
    </lineage>
</organism>
<dbReference type="InterPro" id="IPR022398">
    <property type="entry name" value="Peptidase_S8_His-AS"/>
</dbReference>
<feature type="domain" description="Fervidolysin-like N-terminal prodomain" evidence="11">
    <location>
        <begin position="34"/>
        <end position="107"/>
    </location>
</feature>
<dbReference type="EMBL" id="JAWXXX010000001">
    <property type="protein sequence ID" value="MDX5893950.1"/>
    <property type="molecule type" value="Genomic_DNA"/>
</dbReference>
<dbReference type="Proteomes" id="UP000025229">
    <property type="component" value="Chromosome"/>
</dbReference>
<dbReference type="Proteomes" id="UP001281130">
    <property type="component" value="Unassembled WGS sequence"/>
</dbReference>
<reference evidence="13" key="2">
    <citation type="submission" date="2023-11" db="EMBL/GenBank/DDBJ databases">
        <title>MicrobeMod: A computational toolkit for identifying prokaryotic methylation and restriction-modification with nanopore sequencing.</title>
        <authorList>
            <person name="Crits-Christoph A."/>
            <person name="Kang S.C."/>
            <person name="Lee H."/>
            <person name="Ostrov N."/>
        </authorList>
    </citation>
    <scope>NUCLEOTIDE SEQUENCE</scope>
    <source>
        <strain evidence="13">ATCC 51242</strain>
    </source>
</reference>
<evidence type="ECO:0000256" key="5">
    <source>
        <dbReference type="PIRSR" id="PIRSR615500-1"/>
    </source>
</evidence>
<evidence type="ECO:0000259" key="11">
    <source>
        <dbReference type="Pfam" id="PF22148"/>
    </source>
</evidence>
<dbReference type="PRINTS" id="PR00723">
    <property type="entry name" value="SUBTILISIN"/>
</dbReference>
<feature type="chain" id="PRO_5001527385" evidence="9">
    <location>
        <begin position="27"/>
        <end position="553"/>
    </location>
</feature>
<keyword evidence="2 6" id="KW-0645">Protease</keyword>
<dbReference type="InterPro" id="IPR015500">
    <property type="entry name" value="Peptidase_S8_subtilisin-rel"/>
</dbReference>
<evidence type="ECO:0000259" key="10">
    <source>
        <dbReference type="Pfam" id="PF00082"/>
    </source>
</evidence>
<dbReference type="InterPro" id="IPR023827">
    <property type="entry name" value="Peptidase_S8_Asp-AS"/>
</dbReference>
<feature type="active site" description="Charge relay system" evidence="5 6">
    <location>
        <position position="165"/>
    </location>
</feature>
<evidence type="ECO:0000313" key="14">
    <source>
        <dbReference type="Proteomes" id="UP000025229"/>
    </source>
</evidence>
<protein>
    <submittedName>
        <fullName evidence="13">S8 family peptidase</fullName>
        <ecNumber evidence="13">3.4.-.-</ecNumber>
    </submittedName>
    <submittedName>
        <fullName evidence="12">Subtilase family</fullName>
    </submittedName>
</protein>
<dbReference type="PROSITE" id="PS00136">
    <property type="entry name" value="SUBTILASE_ASP"/>
    <property type="match status" value="1"/>
</dbReference>
<proteinExistence type="inferred from homology"/>